<feature type="chain" id="PRO_5003225571" description="Gram-positive cocci surface proteins LPxTG domain-containing protein" evidence="7">
    <location>
        <begin position="29"/>
        <end position="657"/>
    </location>
</feature>
<protein>
    <recommendedName>
        <fullName evidence="8">Gram-positive cocci surface proteins LPxTG domain-containing protein</fullName>
    </recommendedName>
</protein>
<dbReference type="InterPro" id="IPR013783">
    <property type="entry name" value="Ig-like_fold"/>
</dbReference>
<feature type="domain" description="Gram-positive cocci surface proteins LPxTG" evidence="8">
    <location>
        <begin position="621"/>
        <end position="657"/>
    </location>
</feature>
<keyword evidence="6" id="KW-0472">Membrane</keyword>
<keyword evidence="2" id="KW-0964">Secreted</keyword>
<dbReference type="HOGENOM" id="CLU_417274_0_0_11"/>
<evidence type="ECO:0000256" key="7">
    <source>
        <dbReference type="SAM" id="SignalP"/>
    </source>
</evidence>
<dbReference type="GO" id="GO:0005975">
    <property type="term" value="P:carbohydrate metabolic process"/>
    <property type="evidence" value="ECO:0007669"/>
    <property type="project" value="UniProtKB-ARBA"/>
</dbReference>
<dbReference type="Gene3D" id="2.60.40.10">
    <property type="entry name" value="Immunoglobulins"/>
    <property type="match status" value="3"/>
</dbReference>
<evidence type="ECO:0000256" key="2">
    <source>
        <dbReference type="ARBA" id="ARBA00022525"/>
    </source>
</evidence>
<dbReference type="InterPro" id="IPR043504">
    <property type="entry name" value="Peptidase_S1_PA_chymotrypsin"/>
</dbReference>
<evidence type="ECO:0000256" key="6">
    <source>
        <dbReference type="SAM" id="Phobius"/>
    </source>
</evidence>
<evidence type="ECO:0000256" key="5">
    <source>
        <dbReference type="SAM" id="MobiDB-lite"/>
    </source>
</evidence>
<reference key="2">
    <citation type="submission" date="2011-02" db="EMBL/GenBank/DDBJ databases">
        <title>Genome sequence of Microbacterium testaceum StLB037.</title>
        <authorList>
            <person name="Morohoshi T."/>
            <person name="Wang W.Z."/>
            <person name="Someya N."/>
            <person name="Ikeda T."/>
        </authorList>
    </citation>
    <scope>NUCLEOTIDE SEQUENCE</scope>
    <source>
        <strain>StLB037</strain>
    </source>
</reference>
<evidence type="ECO:0000259" key="8">
    <source>
        <dbReference type="PROSITE" id="PS50847"/>
    </source>
</evidence>
<dbReference type="Gene3D" id="2.40.10.10">
    <property type="entry name" value="Trypsin-like serine proteases"/>
    <property type="match status" value="2"/>
</dbReference>
<evidence type="ECO:0000256" key="1">
    <source>
        <dbReference type="ARBA" id="ARBA00022512"/>
    </source>
</evidence>
<dbReference type="GO" id="GO:0004252">
    <property type="term" value="F:serine-type endopeptidase activity"/>
    <property type="evidence" value="ECO:0007669"/>
    <property type="project" value="InterPro"/>
</dbReference>
<keyword evidence="4" id="KW-0572">Peptidoglycan-anchor</keyword>
<keyword evidence="6" id="KW-0812">Transmembrane</keyword>
<feature type="transmembrane region" description="Helical" evidence="6">
    <location>
        <begin position="630"/>
        <end position="649"/>
    </location>
</feature>
<dbReference type="PROSITE" id="PS50847">
    <property type="entry name" value="GRAM_POS_ANCHORING"/>
    <property type="match status" value="1"/>
</dbReference>
<evidence type="ECO:0000256" key="4">
    <source>
        <dbReference type="ARBA" id="ARBA00023088"/>
    </source>
</evidence>
<evidence type="ECO:0000256" key="3">
    <source>
        <dbReference type="ARBA" id="ARBA00022729"/>
    </source>
</evidence>
<dbReference type="NCBIfam" id="NF033510">
    <property type="entry name" value="Ca_tandemer"/>
    <property type="match status" value="1"/>
</dbReference>
<dbReference type="GO" id="GO:0006508">
    <property type="term" value="P:proteolysis"/>
    <property type="evidence" value="ECO:0007669"/>
    <property type="project" value="InterPro"/>
</dbReference>
<name>E8N7Z6_MICTS</name>
<keyword evidence="3 7" id="KW-0732">Signal</keyword>
<dbReference type="eggNOG" id="COG4733">
    <property type="taxonomic scope" value="Bacteria"/>
</dbReference>
<dbReference type="NCBIfam" id="TIGR01167">
    <property type="entry name" value="LPXTG_anchor"/>
    <property type="match status" value="1"/>
</dbReference>
<accession>E8N7Z6</accession>
<sequence length="657" mass="65703">MKRVGWAGASAALALAATGFIAPTAAFAGDAESTAPTSGPQFDAAAKALLSSDDQVKIVGADGNGNVVVYTTADEANLKGEPRAFVDNNANVILKKLDSAPKKAASTDVVGGAGYFGLVSGNSGYSCSVGFSGFTPTGAPAVISAGHCTQDGEIGEVSLTVPRSDTAGGGGQGPVELSHTLGDFGFSQFGGPGNTAGADGAADSVDISVIDITNKDLDLKPEVTDWTNVDDLSASTFPIKSVGEAQVGPFAKSGRTTGYTQGNIEIVNGWLDVEGRWVHGFGGPIDVIQGDSGGPMWQGDKAVGVTSALFDYQGVRYGWGADLLSGLAQTDGYTVEVQVDAPKLTTEDGSTVTTGSNISGTAQANTKLVVTPEKGDAFTIDVDGSGNWSFAVPERLGEYAFTLQSTSGYSKSSTVDASVNVVPQAPAFTSPADGSSTVSEVTKISGTGLAGATVTLTGDVKATAKVGADSTWSVEADLNEGSYKVNATQARDGVTSASASVSFAVIPAQPTIDGIVDGSSYSDSAIPTKVSGTGETGADITVSLNGAEVGTTTVKSGKWTVAFADALAPGDYTVVATQTVNGQSNSTSVSFSVAAAPGPSPSPSPSTPSTPGPTPGPQGTLPKTGASDPAPLALGAAALLLGGLGAVGYRRFRRVSR</sequence>
<reference evidence="9 10" key="1">
    <citation type="journal article" date="2011" name="J. Bacteriol.">
        <title>Genome sequence of Microbacterium testaceum StLB037, an N-acylhomoserine lactone-degrading bacterium isolated from potato leaves.</title>
        <authorList>
            <person name="Morohoshi T."/>
            <person name="Wang W.-Z."/>
            <person name="Someya N."/>
            <person name="Ikeda T."/>
        </authorList>
    </citation>
    <scope>NUCLEOTIDE SEQUENCE [LARGE SCALE GENOMIC DNA]</scope>
    <source>
        <strain evidence="9 10">StLB037</strain>
    </source>
</reference>
<dbReference type="STRING" id="979556.MTES_2652"/>
<organism evidence="9 10">
    <name type="scientific">Microbacterium testaceum (strain StLB037)</name>
    <dbReference type="NCBI Taxonomy" id="979556"/>
    <lineage>
        <taxon>Bacteria</taxon>
        <taxon>Bacillati</taxon>
        <taxon>Actinomycetota</taxon>
        <taxon>Actinomycetes</taxon>
        <taxon>Micrococcales</taxon>
        <taxon>Microbacteriaceae</taxon>
        <taxon>Microbacterium</taxon>
    </lineage>
</organism>
<dbReference type="InterPro" id="IPR018114">
    <property type="entry name" value="TRYPSIN_HIS"/>
</dbReference>
<dbReference type="InterPro" id="IPR019931">
    <property type="entry name" value="LPXTG_anchor"/>
</dbReference>
<feature type="compositionally biased region" description="Low complexity" evidence="5">
    <location>
        <begin position="617"/>
        <end position="629"/>
    </location>
</feature>
<dbReference type="AlphaFoldDB" id="E8N7Z6"/>
<dbReference type="KEGG" id="mts:MTES_2652"/>
<gene>
    <name evidence="9" type="ordered locus">MTES_2652</name>
</gene>
<proteinExistence type="predicted"/>
<feature type="signal peptide" evidence="7">
    <location>
        <begin position="1"/>
        <end position="28"/>
    </location>
</feature>
<dbReference type="SUPFAM" id="SSF50494">
    <property type="entry name" value="Trypsin-like serine proteases"/>
    <property type="match status" value="1"/>
</dbReference>
<feature type="region of interest" description="Disordered" evidence="5">
    <location>
        <begin position="590"/>
        <end position="629"/>
    </location>
</feature>
<dbReference type="Proteomes" id="UP000008975">
    <property type="component" value="Chromosome"/>
</dbReference>
<dbReference type="EMBL" id="AP012052">
    <property type="protein sequence ID" value="BAJ75616.1"/>
    <property type="molecule type" value="Genomic_DNA"/>
</dbReference>
<evidence type="ECO:0000313" key="9">
    <source>
        <dbReference type="EMBL" id="BAJ75616.1"/>
    </source>
</evidence>
<evidence type="ECO:0000313" key="10">
    <source>
        <dbReference type="Proteomes" id="UP000008975"/>
    </source>
</evidence>
<keyword evidence="1" id="KW-0134">Cell wall</keyword>
<keyword evidence="6" id="KW-1133">Transmembrane helix</keyword>
<dbReference type="CDD" id="cd21112">
    <property type="entry name" value="alphaLP-like"/>
    <property type="match status" value="1"/>
</dbReference>
<dbReference type="PROSITE" id="PS00134">
    <property type="entry name" value="TRYPSIN_HIS"/>
    <property type="match status" value="1"/>
</dbReference>
<feature type="compositionally biased region" description="Pro residues" evidence="5">
    <location>
        <begin position="598"/>
        <end position="616"/>
    </location>
</feature>
<dbReference type="InterPro" id="IPR009003">
    <property type="entry name" value="Peptidase_S1_PA"/>
</dbReference>